<gene>
    <name evidence="1" type="ORF">CAY53_01995</name>
</gene>
<dbReference type="EMBL" id="CP021255">
    <property type="protein sequence ID" value="AVD70401.1"/>
    <property type="molecule type" value="Genomic_DNA"/>
</dbReference>
<dbReference type="RefSeq" id="WP_104935712.1">
    <property type="nucleotide sequence ID" value="NZ_CP021255.1"/>
</dbReference>
<dbReference type="AlphaFoldDB" id="A0A2L1GL39"/>
<sequence>MHEVENARPTRDYIECFVSAGNHLQGVLRQCGIVYRWLKAEPPLGPCLEHLSFILGNQAFFVRLWDVDERHAFLGTDRGLARIAEGYAGHACVMPMRRVTTGLTNGLPQANEHGFGVHVTNIKREWRPAAPGWGLVALK</sequence>
<proteinExistence type="predicted"/>
<protein>
    <submittedName>
        <fullName evidence="1">Uncharacterized protein</fullName>
    </submittedName>
</protein>
<organism evidence="1 2">
    <name type="scientific">Desulfobulbus oralis</name>
    <dbReference type="NCBI Taxonomy" id="1986146"/>
    <lineage>
        <taxon>Bacteria</taxon>
        <taxon>Pseudomonadati</taxon>
        <taxon>Thermodesulfobacteriota</taxon>
        <taxon>Desulfobulbia</taxon>
        <taxon>Desulfobulbales</taxon>
        <taxon>Desulfobulbaceae</taxon>
        <taxon>Desulfobulbus</taxon>
    </lineage>
</organism>
<dbReference type="Proteomes" id="UP000239867">
    <property type="component" value="Chromosome"/>
</dbReference>
<dbReference type="KEGG" id="deo:CAY53_01995"/>
<reference evidence="1 2" key="1">
    <citation type="journal article" date="2018" name="MBio">
        <title>Insights into the evolution of host association through the isolation and characterization of a novel human periodontal pathobiont, Desulfobulbus oralis.</title>
        <authorList>
            <person name="Cross K.L."/>
            <person name="Chirania P."/>
            <person name="Xiong W."/>
            <person name="Beall C.J."/>
            <person name="Elkins J.G."/>
            <person name="Giannone R.J."/>
            <person name="Griffen A.L."/>
            <person name="Guss A.M."/>
            <person name="Hettich R.L."/>
            <person name="Joshi S.S."/>
            <person name="Mokrzan E.M."/>
            <person name="Martin R.K."/>
            <person name="Zhulin I.B."/>
            <person name="Leys E.J."/>
            <person name="Podar M."/>
        </authorList>
    </citation>
    <scope>NUCLEOTIDE SEQUENCE [LARGE SCALE GENOMIC DNA]</scope>
    <source>
        <strain evidence="1 2">ORNL</strain>
    </source>
</reference>
<accession>A0A2L1GL39</accession>
<evidence type="ECO:0000313" key="1">
    <source>
        <dbReference type="EMBL" id="AVD70401.1"/>
    </source>
</evidence>
<evidence type="ECO:0000313" key="2">
    <source>
        <dbReference type="Proteomes" id="UP000239867"/>
    </source>
</evidence>
<keyword evidence="2" id="KW-1185">Reference proteome</keyword>
<name>A0A2L1GL39_9BACT</name>
<dbReference type="OrthoDB" id="9812626at2"/>